<dbReference type="Gene3D" id="3.40.50.300">
    <property type="entry name" value="P-loop containing nucleotide triphosphate hydrolases"/>
    <property type="match status" value="1"/>
</dbReference>
<dbReference type="Proteomes" id="UP000576209">
    <property type="component" value="Unassembled WGS sequence"/>
</dbReference>
<evidence type="ECO:0000259" key="1">
    <source>
        <dbReference type="Pfam" id="PF05729"/>
    </source>
</evidence>
<dbReference type="Gene3D" id="2.160.20.80">
    <property type="entry name" value="E3 ubiquitin-protein ligase SopA"/>
    <property type="match status" value="1"/>
</dbReference>
<dbReference type="EMBL" id="JACIFF010000008">
    <property type="protein sequence ID" value="MBB4080310.1"/>
    <property type="molecule type" value="Genomic_DNA"/>
</dbReference>
<feature type="domain" description="NACHT" evidence="1">
    <location>
        <begin position="271"/>
        <end position="447"/>
    </location>
</feature>
<dbReference type="SUPFAM" id="SSF141571">
    <property type="entry name" value="Pentapeptide repeat-like"/>
    <property type="match status" value="1"/>
</dbReference>
<evidence type="ECO:0000313" key="2">
    <source>
        <dbReference type="EMBL" id="MBB4080310.1"/>
    </source>
</evidence>
<proteinExistence type="predicted"/>
<dbReference type="AlphaFoldDB" id="A0A840E5G6"/>
<accession>A0A840E5G6</accession>
<keyword evidence="3" id="KW-1185">Reference proteome</keyword>
<name>A0A840E5G6_9BACT</name>
<dbReference type="InterPro" id="IPR027417">
    <property type="entry name" value="P-loop_NTPase"/>
</dbReference>
<gene>
    <name evidence="2" type="ORF">GGR28_002944</name>
</gene>
<dbReference type="Pfam" id="PF00805">
    <property type="entry name" value="Pentapeptide"/>
    <property type="match status" value="1"/>
</dbReference>
<comment type="caution">
    <text evidence="2">The sequence shown here is derived from an EMBL/GenBank/DDBJ whole genome shotgun (WGS) entry which is preliminary data.</text>
</comment>
<dbReference type="Pfam" id="PF05729">
    <property type="entry name" value="NACHT"/>
    <property type="match status" value="1"/>
</dbReference>
<dbReference type="InterPro" id="IPR007111">
    <property type="entry name" value="NACHT_NTPase"/>
</dbReference>
<dbReference type="RefSeq" id="WP_183496552.1">
    <property type="nucleotide sequence ID" value="NZ_JACIFF010000008.1"/>
</dbReference>
<evidence type="ECO:0000313" key="3">
    <source>
        <dbReference type="Proteomes" id="UP000576209"/>
    </source>
</evidence>
<organism evidence="2 3">
    <name type="scientific">Neolewinella aquimaris</name>
    <dbReference type="NCBI Taxonomy" id="1835722"/>
    <lineage>
        <taxon>Bacteria</taxon>
        <taxon>Pseudomonadati</taxon>
        <taxon>Bacteroidota</taxon>
        <taxon>Saprospiria</taxon>
        <taxon>Saprospirales</taxon>
        <taxon>Lewinellaceae</taxon>
        <taxon>Neolewinella</taxon>
    </lineage>
</organism>
<reference evidence="2 3" key="1">
    <citation type="submission" date="2020-08" db="EMBL/GenBank/DDBJ databases">
        <title>Genomic Encyclopedia of Type Strains, Phase IV (KMG-IV): sequencing the most valuable type-strain genomes for metagenomic binning, comparative biology and taxonomic classification.</title>
        <authorList>
            <person name="Goeker M."/>
        </authorList>
    </citation>
    <scope>NUCLEOTIDE SEQUENCE [LARGE SCALE GENOMIC DNA]</scope>
    <source>
        <strain evidence="2 3">DSM 105137</strain>
    </source>
</reference>
<protein>
    <recommendedName>
        <fullName evidence="1">NACHT domain-containing protein</fullName>
    </recommendedName>
</protein>
<dbReference type="InterPro" id="IPR001646">
    <property type="entry name" value="5peptide_repeat"/>
</dbReference>
<sequence length="900" mass="102828">MMILELCAGIKAVAETAKLAETLAAKLKLRYLTISDPAEALQESILGAVLIALRVKTSSLNLQVVWAANENFDLTLADELSRFFEHQANEISINSFNPDNFSNEPIVINLIKICSKRISSNSEYDREQVQTSLSTWVPYYWLDFMRGNTDTLSKLSEYLESPARKVAGLAEGKDEYYSLIRSLPRDQFSVFRGQIAILKANTSDFYIEPEFEIFKESVSQILLRDLGGSSKWIPAAYLSSSESSSAIVSNNLTAFINTWLSGHPDLKDIKMCIVEGKPGQGKSTFCKHFASTFVQARWNIEYPGLHEILYADIAADPDRIELGDIINNRENGNKGKNFIISVQTIFQEERNSSSIYIPKSLDRSLIVCDGLDEISLERGDNDNIKDTVESLLLSLLKNVPAKSRMIVTIRSGLLNLDNICARTKKVIVVRLADLGDEQREAIINKVLNYVQLPPQQNLQHSDLRREVNSLELPKNPTLDEYASIHADLLRFFKESPLVADFAKHPYYLIKAFTLYLAKRFGEQQPSLYSGISYYEEILDTIYRSRWRASERRIPALKSLFAREGSRHDFTEIMEELAGIQYKSGEGIDLVKYPCVPLEKFVDGTVWAEDKRSFLQIAFYFDADDGGKLTFYHEAAYSAFLAKYLFKKVELLIEQPISGEWNRIFGLDVPPEATMFQISTDLRLWLDQSENDKYPNERKRKFQSFCTFILAEIQSSHFVYDIDRSLSEVPSPMERGLNCLIPYLLVAGELVGYTDRSILNRNDVDEGQYYKWSLSELIGLAVKQRYWRSRTIESHEIDLSHLDMSDQDFRGANFVKVNLDYAILEYTNLSEADLRHSSFFETKFFCALINNAMFAVNADTDNFTWNFLSQNSQLAPKNDFLISMCDRPLPKYSLVKKRDLV</sequence>
<dbReference type="SUPFAM" id="SSF52540">
    <property type="entry name" value="P-loop containing nucleoside triphosphate hydrolases"/>
    <property type="match status" value="1"/>
</dbReference>